<evidence type="ECO:0000259" key="5">
    <source>
        <dbReference type="PROSITE" id="PS50931"/>
    </source>
</evidence>
<dbReference type="FunFam" id="1.10.10.10:FF:000001">
    <property type="entry name" value="LysR family transcriptional regulator"/>
    <property type="match status" value="1"/>
</dbReference>
<dbReference type="SUPFAM" id="SSF46785">
    <property type="entry name" value="Winged helix' DNA-binding domain"/>
    <property type="match status" value="1"/>
</dbReference>
<dbReference type="PROSITE" id="PS50931">
    <property type="entry name" value="HTH_LYSR"/>
    <property type="match status" value="1"/>
</dbReference>
<dbReference type="InterPro" id="IPR058163">
    <property type="entry name" value="LysR-type_TF_proteobact-type"/>
</dbReference>
<evidence type="ECO:0000256" key="1">
    <source>
        <dbReference type="ARBA" id="ARBA00009437"/>
    </source>
</evidence>
<name>A0AAD0U7Q6_9BURK</name>
<evidence type="ECO:0000256" key="4">
    <source>
        <dbReference type="ARBA" id="ARBA00023163"/>
    </source>
</evidence>
<dbReference type="PANTHER" id="PTHR30537">
    <property type="entry name" value="HTH-TYPE TRANSCRIPTIONAL REGULATOR"/>
    <property type="match status" value="1"/>
</dbReference>
<dbReference type="SUPFAM" id="SSF53850">
    <property type="entry name" value="Periplasmic binding protein-like II"/>
    <property type="match status" value="1"/>
</dbReference>
<dbReference type="AlphaFoldDB" id="A0AAD0U7Q6"/>
<dbReference type="Pfam" id="PF00126">
    <property type="entry name" value="HTH_1"/>
    <property type="match status" value="1"/>
</dbReference>
<gene>
    <name evidence="6" type="ORF">RC54_05965</name>
</gene>
<organism evidence="6 7">
    <name type="scientific">Herbaspirillum rubrisubalbicans</name>
    <dbReference type="NCBI Taxonomy" id="80842"/>
    <lineage>
        <taxon>Bacteria</taxon>
        <taxon>Pseudomonadati</taxon>
        <taxon>Pseudomonadota</taxon>
        <taxon>Betaproteobacteria</taxon>
        <taxon>Burkholderiales</taxon>
        <taxon>Oxalobacteraceae</taxon>
        <taxon>Herbaspirillum</taxon>
    </lineage>
</organism>
<sequence>MTEHIGIEGLTGLIAFARVASQGSFTAAARTLSISPSAVTKSIQRLETRLGLRLFTRTTRSLTLTPEGIDLHGKVLRLLQALDEIEQFAATVHAEPAGTLKVAAPLPIGTHVLGPALSTLRLRYPRLSIDLRLADRYVDLVAEGIDIAVRVGDLPDSGLMGRILAPNSLGFYASPGYLAQRGTPKHHDELLLHDTANFRYQSSGYPLRWQFRKGEKTVDITPQANIVADTSDALLAVLVGGGGIGVLATYIASAAVRRGELVPLLRDYRLECTNISVVWPESRRNNPNVRAFISFLSEIFDFKKTHSEERKH</sequence>
<dbReference type="InterPro" id="IPR036388">
    <property type="entry name" value="WH-like_DNA-bd_sf"/>
</dbReference>
<dbReference type="Gene3D" id="3.40.190.290">
    <property type="match status" value="1"/>
</dbReference>
<keyword evidence="2" id="KW-0805">Transcription regulation</keyword>
<comment type="similarity">
    <text evidence="1">Belongs to the LysR transcriptional regulatory family.</text>
</comment>
<dbReference type="GO" id="GO:0003700">
    <property type="term" value="F:DNA-binding transcription factor activity"/>
    <property type="evidence" value="ECO:0007669"/>
    <property type="project" value="InterPro"/>
</dbReference>
<dbReference type="Gene3D" id="1.10.10.10">
    <property type="entry name" value="Winged helix-like DNA-binding domain superfamily/Winged helix DNA-binding domain"/>
    <property type="match status" value="1"/>
</dbReference>
<evidence type="ECO:0000313" key="7">
    <source>
        <dbReference type="Proteomes" id="UP000269199"/>
    </source>
</evidence>
<keyword evidence="3" id="KW-0238">DNA-binding</keyword>
<dbReference type="InterPro" id="IPR036390">
    <property type="entry name" value="WH_DNA-bd_sf"/>
</dbReference>
<dbReference type="RefSeq" id="WP_061789754.1">
    <property type="nucleotide sequence ID" value="NZ_CP024996.1"/>
</dbReference>
<dbReference type="InterPro" id="IPR000847">
    <property type="entry name" value="LysR_HTH_N"/>
</dbReference>
<dbReference type="CDD" id="cd08422">
    <property type="entry name" value="PBP2_CrgA_like"/>
    <property type="match status" value="1"/>
</dbReference>
<evidence type="ECO:0000256" key="2">
    <source>
        <dbReference type="ARBA" id="ARBA00023015"/>
    </source>
</evidence>
<dbReference type="Pfam" id="PF03466">
    <property type="entry name" value="LysR_substrate"/>
    <property type="match status" value="1"/>
</dbReference>
<dbReference type="Proteomes" id="UP000269199">
    <property type="component" value="Chromosome"/>
</dbReference>
<keyword evidence="4" id="KW-0804">Transcription</keyword>
<evidence type="ECO:0000256" key="3">
    <source>
        <dbReference type="ARBA" id="ARBA00023125"/>
    </source>
</evidence>
<dbReference type="PANTHER" id="PTHR30537:SF5">
    <property type="entry name" value="HTH-TYPE TRANSCRIPTIONAL ACTIVATOR TTDR-RELATED"/>
    <property type="match status" value="1"/>
</dbReference>
<feature type="domain" description="HTH lysR-type" evidence="5">
    <location>
        <begin position="8"/>
        <end position="65"/>
    </location>
</feature>
<reference evidence="6 7" key="1">
    <citation type="submission" date="2017-11" db="EMBL/GenBank/DDBJ databases">
        <title>Complete genome sequence of Herbaspirillum rubrisubalbicans DSM 11543.</title>
        <authorList>
            <person name="Chen M."/>
            <person name="An Q."/>
        </authorList>
    </citation>
    <scope>NUCLEOTIDE SEQUENCE [LARGE SCALE GENOMIC DNA]</scope>
    <source>
        <strain evidence="6 7">DSM 11543</strain>
    </source>
</reference>
<protein>
    <submittedName>
        <fullName evidence="6">LysR family transcriptional regulator</fullName>
    </submittedName>
</protein>
<proteinExistence type="inferred from homology"/>
<dbReference type="GO" id="GO:0003677">
    <property type="term" value="F:DNA binding"/>
    <property type="evidence" value="ECO:0007669"/>
    <property type="project" value="UniProtKB-KW"/>
</dbReference>
<dbReference type="PRINTS" id="PR00039">
    <property type="entry name" value="HTHLYSR"/>
</dbReference>
<dbReference type="InterPro" id="IPR005119">
    <property type="entry name" value="LysR_subst-bd"/>
</dbReference>
<accession>A0AAD0U7Q6</accession>
<dbReference type="EMBL" id="CP024996">
    <property type="protein sequence ID" value="AYR23397.1"/>
    <property type="molecule type" value="Genomic_DNA"/>
</dbReference>
<evidence type="ECO:0000313" key="6">
    <source>
        <dbReference type="EMBL" id="AYR23397.1"/>
    </source>
</evidence>